<dbReference type="AlphaFoldDB" id="K9TKR7"/>
<dbReference type="OrthoDB" id="337251at2"/>
<feature type="domain" description="Guanylate cyclase" evidence="3">
    <location>
        <begin position="415"/>
        <end position="553"/>
    </location>
</feature>
<protein>
    <submittedName>
        <fullName evidence="4">Putative transmembrane sensor domain protein</fullName>
    </submittedName>
</protein>
<evidence type="ECO:0000313" key="5">
    <source>
        <dbReference type="Proteomes" id="UP000010367"/>
    </source>
</evidence>
<dbReference type="SUPFAM" id="SSF55073">
    <property type="entry name" value="Nucleotide cyclase"/>
    <property type="match status" value="1"/>
</dbReference>
<dbReference type="GO" id="GO:0035556">
    <property type="term" value="P:intracellular signal transduction"/>
    <property type="evidence" value="ECO:0007669"/>
    <property type="project" value="InterPro"/>
</dbReference>
<proteinExistence type="inferred from homology"/>
<dbReference type="STRING" id="56110.Oscil6304_3898"/>
<dbReference type="Pfam" id="PF05226">
    <property type="entry name" value="CHASE2"/>
    <property type="match status" value="1"/>
</dbReference>
<evidence type="ECO:0000259" key="3">
    <source>
        <dbReference type="PROSITE" id="PS50125"/>
    </source>
</evidence>
<dbReference type="Gene3D" id="3.30.70.1230">
    <property type="entry name" value="Nucleotide cyclase"/>
    <property type="match status" value="1"/>
</dbReference>
<organism evidence="4 5">
    <name type="scientific">Oscillatoria acuminata PCC 6304</name>
    <dbReference type="NCBI Taxonomy" id="56110"/>
    <lineage>
        <taxon>Bacteria</taxon>
        <taxon>Bacillati</taxon>
        <taxon>Cyanobacteriota</taxon>
        <taxon>Cyanophyceae</taxon>
        <taxon>Oscillatoriophycideae</taxon>
        <taxon>Oscillatoriales</taxon>
        <taxon>Oscillatoriaceae</taxon>
        <taxon>Oscillatoria</taxon>
    </lineage>
</organism>
<sequence length="617" mass="68474">MELLGHFVGFRHWLQGNFKTHHPLFPGAIAAAISITMGLGGAWQPLERLGYGVLFNLRPELRWHPRITVIAIDGKSLQDYGQFPWSRDRYVELLNALNTSSPAAIGFDILFLDPSPEDESLARAIQANGKTILASAGPEEEPLPVLKDAAAAIGHIIHEPDSDGISRQGTVWFNGIPTLSLALLQVSENQNPERLLNQIPPQAIVKPYPEVDFQNVWINWPGSIQEVPTYSFVDVVEGRVPPEAFDNQLVLVGFVATGIDRKISPLQPITGVYIHAAILDNGLEGRFLKRLSPVITGLILIGISLSMSWVWSDRGLMRFGWAQLQIGAALGFPLAWFALALAAFTWGNWWIPVVAPIGTMLLAGIIVQLRDRYEKQQLMQLFAKQISPEMARLVWDRRDEIFDQGDLPPQELIATVLFMDIRSFTTISETLPPRELLSWLNDYLDAMSECIMEHGGVIDKYIGDAIMAVFGLPFPRQTPEEIQADARNAIAACLAMDARLKDLNQRMKAEGKPLIQVGMGIHTGPLIAGSVGGKQRANYSAIGDTVNVAARVEPLNKEIVAHNLYHLLITEETYNYVCDRYLGVQVTELHLRGKQQETIIYSILGERTPEDSPNPSI</sequence>
<dbReference type="HOGENOM" id="CLU_000445_85_1_3"/>
<dbReference type="InterPro" id="IPR001054">
    <property type="entry name" value="A/G_cyclase"/>
</dbReference>
<keyword evidence="2" id="KW-1133">Transmembrane helix</keyword>
<evidence type="ECO:0000256" key="2">
    <source>
        <dbReference type="SAM" id="Phobius"/>
    </source>
</evidence>
<feature type="transmembrane region" description="Helical" evidence="2">
    <location>
        <begin position="349"/>
        <end position="369"/>
    </location>
</feature>
<dbReference type="Proteomes" id="UP000010367">
    <property type="component" value="Chromosome"/>
</dbReference>
<keyword evidence="5" id="KW-1185">Reference proteome</keyword>
<dbReference type="EMBL" id="CP003607">
    <property type="protein sequence ID" value="AFY83447.1"/>
    <property type="molecule type" value="Genomic_DNA"/>
</dbReference>
<dbReference type="eggNOG" id="COG2114">
    <property type="taxonomic scope" value="Bacteria"/>
</dbReference>
<gene>
    <name evidence="4" type="ORF">Oscil6304_3898</name>
</gene>
<dbReference type="GO" id="GO:0004016">
    <property type="term" value="F:adenylate cyclase activity"/>
    <property type="evidence" value="ECO:0007669"/>
    <property type="project" value="UniProtKB-ARBA"/>
</dbReference>
<dbReference type="PROSITE" id="PS50125">
    <property type="entry name" value="GUANYLATE_CYCLASE_2"/>
    <property type="match status" value="1"/>
</dbReference>
<dbReference type="PANTHER" id="PTHR43081:SF1">
    <property type="entry name" value="ADENYLATE CYCLASE, TERMINAL-DIFFERENTIATION SPECIFIC"/>
    <property type="match status" value="1"/>
</dbReference>
<dbReference type="GO" id="GO:0006171">
    <property type="term" value="P:cAMP biosynthetic process"/>
    <property type="evidence" value="ECO:0007669"/>
    <property type="project" value="TreeGrafter"/>
</dbReference>
<dbReference type="InterPro" id="IPR050697">
    <property type="entry name" value="Adenylyl/Guanylyl_Cyclase_3/4"/>
</dbReference>
<reference evidence="4 5" key="1">
    <citation type="submission" date="2012-06" db="EMBL/GenBank/DDBJ databases">
        <title>Finished chromosome of genome of Oscillatoria acuminata PCC 6304.</title>
        <authorList>
            <consortium name="US DOE Joint Genome Institute"/>
            <person name="Gugger M."/>
            <person name="Coursin T."/>
            <person name="Rippka R."/>
            <person name="Tandeau De Marsac N."/>
            <person name="Huntemann M."/>
            <person name="Wei C.-L."/>
            <person name="Han J."/>
            <person name="Detter J.C."/>
            <person name="Han C."/>
            <person name="Tapia R."/>
            <person name="Davenport K."/>
            <person name="Daligault H."/>
            <person name="Erkkila T."/>
            <person name="Gu W."/>
            <person name="Munk A.C.C."/>
            <person name="Teshima H."/>
            <person name="Xu Y."/>
            <person name="Chain P."/>
            <person name="Chen A."/>
            <person name="Krypides N."/>
            <person name="Mavromatis K."/>
            <person name="Markowitz V."/>
            <person name="Szeto E."/>
            <person name="Ivanova N."/>
            <person name="Mikhailova N."/>
            <person name="Ovchinnikova G."/>
            <person name="Pagani I."/>
            <person name="Pati A."/>
            <person name="Goodwin L."/>
            <person name="Peters L."/>
            <person name="Pitluck S."/>
            <person name="Woyke T."/>
            <person name="Kerfeld C."/>
        </authorList>
    </citation>
    <scope>NUCLEOTIDE SEQUENCE [LARGE SCALE GENOMIC DNA]</scope>
    <source>
        <strain evidence="4 5">PCC 6304</strain>
    </source>
</reference>
<dbReference type="KEGG" id="oac:Oscil6304_3898"/>
<dbReference type="SMART" id="SM01080">
    <property type="entry name" value="CHASE2"/>
    <property type="match status" value="1"/>
</dbReference>
<dbReference type="RefSeq" id="WP_015150072.1">
    <property type="nucleotide sequence ID" value="NC_019693.1"/>
</dbReference>
<dbReference type="SMART" id="SM00044">
    <property type="entry name" value="CYCc"/>
    <property type="match status" value="1"/>
</dbReference>
<feature type="transmembrane region" description="Helical" evidence="2">
    <location>
        <begin position="324"/>
        <end position="343"/>
    </location>
</feature>
<dbReference type="PATRIC" id="fig|56110.3.peg.4701"/>
<keyword evidence="2" id="KW-0472">Membrane</keyword>
<evidence type="ECO:0000256" key="1">
    <source>
        <dbReference type="ARBA" id="ARBA00005381"/>
    </source>
</evidence>
<dbReference type="Pfam" id="PF00211">
    <property type="entry name" value="Guanylate_cyc"/>
    <property type="match status" value="1"/>
</dbReference>
<feature type="transmembrane region" description="Helical" evidence="2">
    <location>
        <begin position="291"/>
        <end position="312"/>
    </location>
</feature>
<dbReference type="InterPro" id="IPR029787">
    <property type="entry name" value="Nucleotide_cyclase"/>
</dbReference>
<name>K9TKR7_9CYAN</name>
<evidence type="ECO:0000313" key="4">
    <source>
        <dbReference type="EMBL" id="AFY83447.1"/>
    </source>
</evidence>
<dbReference type="InterPro" id="IPR007890">
    <property type="entry name" value="CHASE2"/>
</dbReference>
<dbReference type="PANTHER" id="PTHR43081">
    <property type="entry name" value="ADENYLATE CYCLASE, TERMINAL-DIFFERENTIATION SPECIFIC-RELATED"/>
    <property type="match status" value="1"/>
</dbReference>
<dbReference type="InParanoid" id="K9TKR7"/>
<keyword evidence="2 4" id="KW-0812">Transmembrane</keyword>
<comment type="similarity">
    <text evidence="1">Belongs to the adenylyl cyclase class-3 family.</text>
</comment>
<dbReference type="CDD" id="cd07302">
    <property type="entry name" value="CHD"/>
    <property type="match status" value="1"/>
</dbReference>
<accession>K9TKR7</accession>
<dbReference type="eggNOG" id="COG4252">
    <property type="taxonomic scope" value="Bacteria"/>
</dbReference>